<sequence>MNYYSGFLLGLMLICSSLFYGLALTNNDKKYQPVSSVLDGTWRLVSTRVLTPDGKLLSEKDATQLQSIKVVANQHFSFVSKTTTGELLQAAAGRFELAQNRYSESIELSAVAQEQTPQHYEWRLEQGLWYQRSEAQQQVVEQVWQLVEAI</sequence>
<protein>
    <submittedName>
        <fullName evidence="1">Uncharacterized protein</fullName>
    </submittedName>
</protein>
<dbReference type="Proteomes" id="UP000283077">
    <property type="component" value="Unassembled WGS sequence"/>
</dbReference>
<proteinExistence type="predicted"/>
<dbReference type="EMBL" id="SACS01000022">
    <property type="protein sequence ID" value="RVU33398.1"/>
    <property type="molecule type" value="Genomic_DNA"/>
</dbReference>
<organism evidence="1 2">
    <name type="scientific">Rheinheimera riviphila</name>
    <dbReference type="NCBI Taxonomy" id="1834037"/>
    <lineage>
        <taxon>Bacteria</taxon>
        <taxon>Pseudomonadati</taxon>
        <taxon>Pseudomonadota</taxon>
        <taxon>Gammaproteobacteria</taxon>
        <taxon>Chromatiales</taxon>
        <taxon>Chromatiaceae</taxon>
        <taxon>Rheinheimera</taxon>
    </lineage>
</organism>
<gene>
    <name evidence="1" type="ORF">EOE67_16885</name>
</gene>
<reference evidence="1 2" key="1">
    <citation type="submission" date="2019-01" db="EMBL/GenBank/DDBJ databases">
        <authorList>
            <person name="Chen W.-M."/>
        </authorList>
    </citation>
    <scope>NUCLEOTIDE SEQUENCE [LARGE SCALE GENOMIC DNA]</scope>
    <source>
        <strain evidence="1 2">KYPC3</strain>
    </source>
</reference>
<evidence type="ECO:0000313" key="1">
    <source>
        <dbReference type="EMBL" id="RVU33398.1"/>
    </source>
</evidence>
<evidence type="ECO:0000313" key="2">
    <source>
        <dbReference type="Proteomes" id="UP000283077"/>
    </source>
</evidence>
<name>A0A437QFR5_9GAMM</name>
<dbReference type="AlphaFoldDB" id="A0A437QFR5"/>
<dbReference type="RefSeq" id="WP_127700507.1">
    <property type="nucleotide sequence ID" value="NZ_SACS01000022.1"/>
</dbReference>
<dbReference type="OrthoDB" id="8588312at2"/>
<comment type="caution">
    <text evidence="1">The sequence shown here is derived from an EMBL/GenBank/DDBJ whole genome shotgun (WGS) entry which is preliminary data.</text>
</comment>
<accession>A0A437QFR5</accession>
<keyword evidence="2" id="KW-1185">Reference proteome</keyword>